<feature type="transmembrane region" description="Helical" evidence="2">
    <location>
        <begin position="516"/>
        <end position="541"/>
    </location>
</feature>
<dbReference type="SUPFAM" id="SSF53448">
    <property type="entry name" value="Nucleotide-diphospho-sugar transferases"/>
    <property type="match status" value="1"/>
</dbReference>
<comment type="caution">
    <text evidence="3">The sequence shown here is derived from an EMBL/GenBank/DDBJ whole genome shotgun (WGS) entry which is preliminary data.</text>
</comment>
<evidence type="ECO:0008006" key="5">
    <source>
        <dbReference type="Google" id="ProtNLM"/>
    </source>
</evidence>
<feature type="transmembrane region" description="Helical" evidence="2">
    <location>
        <begin position="553"/>
        <end position="573"/>
    </location>
</feature>
<dbReference type="EMBL" id="JACIBT010000001">
    <property type="protein sequence ID" value="MBB3666482.1"/>
    <property type="molecule type" value="Genomic_DNA"/>
</dbReference>
<feature type="region of interest" description="Disordered" evidence="1">
    <location>
        <begin position="336"/>
        <end position="411"/>
    </location>
</feature>
<evidence type="ECO:0000256" key="1">
    <source>
        <dbReference type="SAM" id="MobiDB-lite"/>
    </source>
</evidence>
<feature type="transmembrane region" description="Helical" evidence="2">
    <location>
        <begin position="600"/>
        <end position="631"/>
    </location>
</feature>
<reference evidence="3 4" key="1">
    <citation type="submission" date="2020-08" db="EMBL/GenBank/DDBJ databases">
        <title>Sequencing the genomes of 1000 actinobacteria strains.</title>
        <authorList>
            <person name="Klenk H.-P."/>
        </authorList>
    </citation>
    <scope>NUCLEOTIDE SEQUENCE [LARGE SCALE GENOMIC DNA]</scope>
    <source>
        <strain evidence="3 4">DSM 28238</strain>
    </source>
</reference>
<evidence type="ECO:0000256" key="2">
    <source>
        <dbReference type="SAM" id="Phobius"/>
    </source>
</evidence>
<proteinExistence type="predicted"/>
<dbReference type="Gene3D" id="3.90.550.10">
    <property type="entry name" value="Spore Coat Polysaccharide Biosynthesis Protein SpsA, Chain A"/>
    <property type="match status" value="1"/>
</dbReference>
<feature type="transmembrane region" description="Helical" evidence="2">
    <location>
        <begin position="790"/>
        <end position="807"/>
    </location>
</feature>
<feature type="transmembrane region" description="Helical" evidence="2">
    <location>
        <begin position="725"/>
        <end position="745"/>
    </location>
</feature>
<keyword evidence="2" id="KW-0472">Membrane</keyword>
<organism evidence="3 4">
    <name type="scientific">Garicola koreensis</name>
    <dbReference type="NCBI Taxonomy" id="1262554"/>
    <lineage>
        <taxon>Bacteria</taxon>
        <taxon>Bacillati</taxon>
        <taxon>Actinomycetota</taxon>
        <taxon>Actinomycetes</taxon>
        <taxon>Micrococcales</taxon>
        <taxon>Micrococcaceae</taxon>
        <taxon>Garicola</taxon>
    </lineage>
</organism>
<feature type="transmembrane region" description="Helical" evidence="2">
    <location>
        <begin position="638"/>
        <end position="658"/>
    </location>
</feature>
<accession>A0A7W5XJM3</accession>
<feature type="transmembrane region" description="Helical" evidence="2">
    <location>
        <begin position="827"/>
        <end position="848"/>
    </location>
</feature>
<evidence type="ECO:0000313" key="4">
    <source>
        <dbReference type="Proteomes" id="UP000547528"/>
    </source>
</evidence>
<feature type="transmembrane region" description="Helical" evidence="2">
    <location>
        <begin position="270"/>
        <end position="298"/>
    </location>
</feature>
<keyword evidence="2" id="KW-0812">Transmembrane</keyword>
<dbReference type="InterPro" id="IPR029044">
    <property type="entry name" value="Nucleotide-diphossugar_trans"/>
</dbReference>
<protein>
    <recommendedName>
        <fullName evidence="5">Glycosyltransferase family 2 protein</fullName>
    </recommendedName>
</protein>
<evidence type="ECO:0000313" key="3">
    <source>
        <dbReference type="EMBL" id="MBB3666482.1"/>
    </source>
</evidence>
<feature type="transmembrane region" description="Helical" evidence="2">
    <location>
        <begin position="752"/>
        <end position="770"/>
    </location>
</feature>
<keyword evidence="2" id="KW-1133">Transmembrane helix</keyword>
<sequence length="1178" mass="123207">MSSAAGAPLHIAAVVLHGGDFTALSQALAAQTRPPDSIIELSAAGYRGPEDLSRSLRSGLLTDHRAAQQTRTTGGAGAAATSLWRTLERQLGQGFAPNYQWLWILPADALPEPEALQRLEDRLFTVKDESTHDQIGIIGAKQVHAEAPHRLVNVGLHSVRSAEILTGTEPWELDQGQYDGEDEVPAVSAHGMLVRARLFGDLGGFDPTLTGDYAAAQFCARAQEAAAGVVVEPSAHIRRTQPERRDLVHRLGGALWLPPQQRKSQIRTRLGAAGVLALPLLWVGQWFTALLRVIALFVCKAPDAALSQLAASTSALLNIRALAHLRRFSRTGRRVAAARAEGPDEAKRRVARGRQRHREGRLSAASLRAQRRRDVTAETVSSPNHRLTAGPEVEDRGVGEPGSGDGEFDQIPARRSEDRLGLFLVLTVLTGISLVGYRELLTAPALGGGAALPVSGSLAEVWHQITSFLVPDSLGERAAADPFALVLLVLSVLSLGHASAVLVWITILAVPLSALTAWWAAGLFSARTFHRIIAALIWGLLPALHTSAGQGRIGAVIAHILLPILVLAAVRAVQARRRAEPAAAHRRVTSLRLAAGWETAAAAALLLAVIAAAAPVLLVPAVITCLVVPLVTGRSGRVLWLVPIPAVAIFVPMLISAWDRGANLVAVLLSEPGLALDAAEAGAPAPVWQQLLGFSRSFDAAAGLPGASFADSAAWLPAVFDESFWSLRLALLIGGPLLLIALIALFAAGRRATVLTCGIIALGTLGYSSLVTKLSASHAAGELVAADPSVLVSVLTLCLIAAALRALEAAPHSGSASHSASGLGSLFVPVASTLLIVAIFVSGVFWAAPRMLAASGISDRTVTAVNTEPVLIAPGSVRSLPATAADQGGGPAATRTLMLASGPDGVTAQVVSGDGHTLDKARTASAAADLPLWASDPAGPLGTSQPAAQELSASSLRLAELIAALVSPGSQHVTSLMQELGIGHVLVTEGSGLAAVTDTAGGLVSVGETSRGALWRAEPVAEELPGGPGVSGTATAWARIVDDQGEMIALLPSSENQVHTDLSTITGPEGEPLTVDPERQYYLEIASERAQGWHAQLNGDPLRTVTAASLDVEPEAVPWMRQYHLPAEALTQDRAELVLGHRSDFQYPVLLVIAGLLVLFALIAVPLPRSWRILEVRP</sequence>
<keyword evidence="4" id="KW-1185">Reference proteome</keyword>
<feature type="transmembrane region" description="Helical" evidence="2">
    <location>
        <begin position="420"/>
        <end position="437"/>
    </location>
</feature>
<feature type="transmembrane region" description="Helical" evidence="2">
    <location>
        <begin position="304"/>
        <end position="323"/>
    </location>
</feature>
<gene>
    <name evidence="3" type="ORF">FHX47_000075</name>
</gene>
<dbReference type="Proteomes" id="UP000547528">
    <property type="component" value="Unassembled WGS sequence"/>
</dbReference>
<feature type="transmembrane region" description="Helical" evidence="2">
    <location>
        <begin position="1147"/>
        <end position="1167"/>
    </location>
</feature>
<name>A0A7W5XJM3_9MICC</name>
<dbReference type="RefSeq" id="WP_183356930.1">
    <property type="nucleotide sequence ID" value="NZ_BAABKR010000004.1"/>
</dbReference>
<dbReference type="AlphaFoldDB" id="A0A7W5XJM3"/>
<feature type="compositionally biased region" description="Basic residues" evidence="1">
    <location>
        <begin position="349"/>
        <end position="359"/>
    </location>
</feature>